<dbReference type="VEuPathDB" id="CryptoDB:Vbra_512"/>
<dbReference type="InParanoid" id="A0A0G4EBC6"/>
<evidence type="ECO:0000313" key="3">
    <source>
        <dbReference type="Proteomes" id="UP000041254"/>
    </source>
</evidence>
<accession>A0A0G4EBC6</accession>
<dbReference type="PhylomeDB" id="A0A0G4EBC6"/>
<evidence type="ECO:0000256" key="1">
    <source>
        <dbReference type="SAM" id="MobiDB-lite"/>
    </source>
</evidence>
<evidence type="ECO:0000313" key="2">
    <source>
        <dbReference type="EMBL" id="CEL92998.1"/>
    </source>
</evidence>
<sequence>MQDATAEGCTKLANGDMECATFKDVCDYHTYDYANLVTVDNNDRCCCDLASLTTPTTTEVGCCCDESDPPDTFQSAMCGTATKNRRAGSGRDNDEESDGGRDGTSK</sequence>
<feature type="region of interest" description="Disordered" evidence="1">
    <location>
        <begin position="83"/>
        <end position="106"/>
    </location>
</feature>
<keyword evidence="3" id="KW-1185">Reference proteome</keyword>
<dbReference type="AlphaFoldDB" id="A0A0G4EBC6"/>
<dbReference type="Proteomes" id="UP000041254">
    <property type="component" value="Unassembled WGS sequence"/>
</dbReference>
<name>A0A0G4EBC6_VITBC</name>
<dbReference type="EMBL" id="CDMY01000129">
    <property type="protein sequence ID" value="CEL92998.1"/>
    <property type="molecule type" value="Genomic_DNA"/>
</dbReference>
<reference evidence="2 3" key="1">
    <citation type="submission" date="2014-11" db="EMBL/GenBank/DDBJ databases">
        <authorList>
            <person name="Zhu J."/>
            <person name="Qi W."/>
            <person name="Song R."/>
        </authorList>
    </citation>
    <scope>NUCLEOTIDE SEQUENCE [LARGE SCALE GENOMIC DNA]</scope>
</reference>
<protein>
    <submittedName>
        <fullName evidence="2">Uncharacterized protein</fullName>
    </submittedName>
</protein>
<proteinExistence type="predicted"/>
<organism evidence="2 3">
    <name type="scientific">Vitrella brassicaformis (strain CCMP3155)</name>
    <dbReference type="NCBI Taxonomy" id="1169540"/>
    <lineage>
        <taxon>Eukaryota</taxon>
        <taxon>Sar</taxon>
        <taxon>Alveolata</taxon>
        <taxon>Colpodellida</taxon>
        <taxon>Vitrellaceae</taxon>
        <taxon>Vitrella</taxon>
    </lineage>
</organism>
<gene>
    <name evidence="2" type="ORF">Vbra_512</name>
</gene>